<dbReference type="Proteomes" id="UP000219281">
    <property type="component" value="Unassembled WGS sequence"/>
</dbReference>
<gene>
    <name evidence="7" type="ORF">SAMN06297358_1359</name>
</gene>
<keyword evidence="3" id="KW-0378">Hydrolase</keyword>
<accession>A0A285ZWJ4</accession>
<dbReference type="GO" id="GO:0046872">
    <property type="term" value="F:metal ion binding"/>
    <property type="evidence" value="ECO:0007669"/>
    <property type="project" value="UniProtKB-KW"/>
</dbReference>
<dbReference type="Pfam" id="PF04002">
    <property type="entry name" value="RadC"/>
    <property type="match status" value="1"/>
</dbReference>
<dbReference type="AlphaFoldDB" id="A0A285ZWJ4"/>
<organism evidence="7 8">
    <name type="scientific">Pedobacter xixiisoli</name>
    <dbReference type="NCBI Taxonomy" id="1476464"/>
    <lineage>
        <taxon>Bacteria</taxon>
        <taxon>Pseudomonadati</taxon>
        <taxon>Bacteroidota</taxon>
        <taxon>Sphingobacteriia</taxon>
        <taxon>Sphingobacteriales</taxon>
        <taxon>Sphingobacteriaceae</taxon>
        <taxon>Pedobacter</taxon>
    </lineage>
</organism>
<sequence>MEVLNREQLSIVAEVTLSYRPKIRPSQRPTVETSSDVYDILVGFWNMDQIELRETFCVILLNTKNRVLGIVELSNGGFSSTVADIRMVFSVALKACARSIIVAHNHPSGNLKPSNADIDLTRKLVAAGKILELPVHDHLILSSEGYFSLADEGYM</sequence>
<evidence type="ECO:0000256" key="2">
    <source>
        <dbReference type="ARBA" id="ARBA00022723"/>
    </source>
</evidence>
<dbReference type="CDD" id="cd08071">
    <property type="entry name" value="MPN_DUF2466"/>
    <property type="match status" value="1"/>
</dbReference>
<dbReference type="GO" id="GO:0006508">
    <property type="term" value="P:proteolysis"/>
    <property type="evidence" value="ECO:0007669"/>
    <property type="project" value="UniProtKB-KW"/>
</dbReference>
<dbReference type="PANTHER" id="PTHR30471">
    <property type="entry name" value="DNA REPAIR PROTEIN RADC"/>
    <property type="match status" value="1"/>
</dbReference>
<protein>
    <submittedName>
        <fullName evidence="7">DNA repair protein RadC</fullName>
    </submittedName>
</protein>
<dbReference type="RefSeq" id="WP_097130210.1">
    <property type="nucleotide sequence ID" value="NZ_OCMT01000002.1"/>
</dbReference>
<dbReference type="Gene3D" id="3.40.140.10">
    <property type="entry name" value="Cytidine Deaminase, domain 2"/>
    <property type="match status" value="1"/>
</dbReference>
<keyword evidence="4" id="KW-0862">Zinc</keyword>
<evidence type="ECO:0000259" key="6">
    <source>
        <dbReference type="PROSITE" id="PS50249"/>
    </source>
</evidence>
<dbReference type="PROSITE" id="PS50249">
    <property type="entry name" value="MPN"/>
    <property type="match status" value="1"/>
</dbReference>
<dbReference type="InterPro" id="IPR001405">
    <property type="entry name" value="UPF0758"/>
</dbReference>
<evidence type="ECO:0000256" key="5">
    <source>
        <dbReference type="ARBA" id="ARBA00023049"/>
    </source>
</evidence>
<keyword evidence="8" id="KW-1185">Reference proteome</keyword>
<dbReference type="SUPFAM" id="SSF102712">
    <property type="entry name" value="JAB1/MPN domain"/>
    <property type="match status" value="1"/>
</dbReference>
<dbReference type="InterPro" id="IPR025657">
    <property type="entry name" value="RadC_JAB"/>
</dbReference>
<name>A0A285ZWJ4_9SPHI</name>
<evidence type="ECO:0000256" key="3">
    <source>
        <dbReference type="ARBA" id="ARBA00022801"/>
    </source>
</evidence>
<dbReference type="PROSITE" id="PS01302">
    <property type="entry name" value="UPF0758"/>
    <property type="match status" value="1"/>
</dbReference>
<evidence type="ECO:0000256" key="1">
    <source>
        <dbReference type="ARBA" id="ARBA00022670"/>
    </source>
</evidence>
<keyword evidence="2" id="KW-0479">Metal-binding</keyword>
<proteinExistence type="predicted"/>
<evidence type="ECO:0000313" key="8">
    <source>
        <dbReference type="Proteomes" id="UP000219281"/>
    </source>
</evidence>
<reference evidence="8" key="1">
    <citation type="submission" date="2017-09" db="EMBL/GenBank/DDBJ databases">
        <authorList>
            <person name="Varghese N."/>
            <person name="Submissions S."/>
        </authorList>
    </citation>
    <scope>NUCLEOTIDE SEQUENCE [LARGE SCALE GENOMIC DNA]</scope>
    <source>
        <strain evidence="8">CGMCC 1.12803</strain>
    </source>
</reference>
<evidence type="ECO:0000313" key="7">
    <source>
        <dbReference type="EMBL" id="SOD14014.1"/>
    </source>
</evidence>
<dbReference type="GO" id="GO:0008237">
    <property type="term" value="F:metallopeptidase activity"/>
    <property type="evidence" value="ECO:0007669"/>
    <property type="project" value="UniProtKB-KW"/>
</dbReference>
<evidence type="ECO:0000256" key="4">
    <source>
        <dbReference type="ARBA" id="ARBA00022833"/>
    </source>
</evidence>
<dbReference type="InterPro" id="IPR037518">
    <property type="entry name" value="MPN"/>
</dbReference>
<keyword evidence="1" id="KW-0645">Protease</keyword>
<keyword evidence="5" id="KW-0482">Metalloprotease</keyword>
<dbReference type="InterPro" id="IPR020891">
    <property type="entry name" value="UPF0758_CS"/>
</dbReference>
<dbReference type="EMBL" id="OCMT01000002">
    <property type="protein sequence ID" value="SOD14014.1"/>
    <property type="molecule type" value="Genomic_DNA"/>
</dbReference>
<dbReference type="PANTHER" id="PTHR30471:SF3">
    <property type="entry name" value="UPF0758 PROTEIN YEES-RELATED"/>
    <property type="match status" value="1"/>
</dbReference>
<dbReference type="OrthoDB" id="9804482at2"/>
<feature type="domain" description="MPN" evidence="6">
    <location>
        <begin position="30"/>
        <end position="155"/>
    </location>
</feature>